<comment type="caution">
    <text evidence="5">The sequence shown here is derived from an EMBL/GenBank/DDBJ whole genome shotgun (WGS) entry which is preliminary data.</text>
</comment>
<dbReference type="PANTHER" id="PTHR42708">
    <property type="entry name" value="ATP/GTP-BINDING PROTEIN-RELATED"/>
    <property type="match status" value="1"/>
</dbReference>
<evidence type="ECO:0000256" key="1">
    <source>
        <dbReference type="ARBA" id="ARBA00005290"/>
    </source>
</evidence>
<gene>
    <name evidence="5" type="ORF">C7443_105215</name>
</gene>
<protein>
    <recommendedName>
        <fullName evidence="7">GTP-binding protein</fullName>
    </recommendedName>
</protein>
<keyword evidence="6" id="KW-1185">Reference proteome</keyword>
<dbReference type="RefSeq" id="WP_110018568.1">
    <property type="nucleotide sequence ID" value="NZ_QGTJ01000005.1"/>
</dbReference>
<dbReference type="Proteomes" id="UP000246569">
    <property type="component" value="Unassembled WGS sequence"/>
</dbReference>
<organism evidence="5 6">
    <name type="scientific">Plasticicumulans acidivorans</name>
    <dbReference type="NCBI Taxonomy" id="886464"/>
    <lineage>
        <taxon>Bacteria</taxon>
        <taxon>Pseudomonadati</taxon>
        <taxon>Pseudomonadota</taxon>
        <taxon>Gammaproteobacteria</taxon>
        <taxon>Candidatus Competibacteraceae</taxon>
        <taxon>Plasticicumulans</taxon>
    </lineage>
</organism>
<evidence type="ECO:0000256" key="2">
    <source>
        <dbReference type="ARBA" id="ARBA00022741"/>
    </source>
</evidence>
<evidence type="ECO:0000313" key="5">
    <source>
        <dbReference type="EMBL" id="PWV61782.1"/>
    </source>
</evidence>
<comment type="similarity">
    <text evidence="1">Belongs to the GPN-loop GTPase family.</text>
</comment>
<dbReference type="Pfam" id="PF03029">
    <property type="entry name" value="ATP_bind_1"/>
    <property type="match status" value="1"/>
</dbReference>
<dbReference type="InterPro" id="IPR052705">
    <property type="entry name" value="Gliding_Motility_GTPase"/>
</dbReference>
<dbReference type="AlphaFoldDB" id="A0A317MV14"/>
<dbReference type="GO" id="GO:0005525">
    <property type="term" value="F:GTP binding"/>
    <property type="evidence" value="ECO:0007669"/>
    <property type="project" value="UniProtKB-KW"/>
</dbReference>
<keyword evidence="4" id="KW-0342">GTP-binding</keyword>
<dbReference type="EMBL" id="QGTJ01000005">
    <property type="protein sequence ID" value="PWV61782.1"/>
    <property type="molecule type" value="Genomic_DNA"/>
</dbReference>
<dbReference type="OrthoDB" id="4319884at2"/>
<keyword evidence="3" id="KW-0378">Hydrolase</keyword>
<name>A0A317MV14_9GAMM</name>
<evidence type="ECO:0000313" key="6">
    <source>
        <dbReference type="Proteomes" id="UP000246569"/>
    </source>
</evidence>
<reference evidence="5 6" key="1">
    <citation type="submission" date="2018-05" db="EMBL/GenBank/DDBJ databases">
        <title>Genomic Encyclopedia of Type Strains, Phase IV (KMG-IV): sequencing the most valuable type-strain genomes for metagenomic binning, comparative biology and taxonomic classification.</title>
        <authorList>
            <person name="Goeker M."/>
        </authorList>
    </citation>
    <scope>NUCLEOTIDE SEQUENCE [LARGE SCALE GENOMIC DNA]</scope>
    <source>
        <strain evidence="5 6">DSM 23606</strain>
    </source>
</reference>
<dbReference type="InterPro" id="IPR004130">
    <property type="entry name" value="Gpn"/>
</dbReference>
<evidence type="ECO:0000256" key="3">
    <source>
        <dbReference type="ARBA" id="ARBA00022801"/>
    </source>
</evidence>
<dbReference type="GO" id="GO:0016787">
    <property type="term" value="F:hydrolase activity"/>
    <property type="evidence" value="ECO:0007669"/>
    <property type="project" value="UniProtKB-KW"/>
</dbReference>
<evidence type="ECO:0008006" key="7">
    <source>
        <dbReference type="Google" id="ProtNLM"/>
    </source>
</evidence>
<dbReference type="InterPro" id="IPR027417">
    <property type="entry name" value="P-loop_NTPase"/>
</dbReference>
<keyword evidence="2" id="KW-0547">Nucleotide-binding</keyword>
<dbReference type="SUPFAM" id="SSF52540">
    <property type="entry name" value="P-loop containing nucleoside triphosphate hydrolases"/>
    <property type="match status" value="1"/>
</dbReference>
<sequence>MHHHKIVFTGPVGAGKTTAIRTLCGANALGTDAAASDMTRTRKETTTVALDYGTLHLNSGETIHVYGTPGQERFDFMWEILTQGGIGLVLLLDATRPAPLNDLRFFVNVFTAYVERTALAVGITRSDLAQSPLSLDDYAGALRSLDLVAPIFEVDARERRDISLLVQALLLQLDPGLAA</sequence>
<dbReference type="CDD" id="cd00882">
    <property type="entry name" value="Ras_like_GTPase"/>
    <property type="match status" value="1"/>
</dbReference>
<accession>A0A317MV14</accession>
<dbReference type="PANTHER" id="PTHR42708:SF1">
    <property type="entry name" value="GLIDING MOTILITY PROTEIN MGLA"/>
    <property type="match status" value="1"/>
</dbReference>
<dbReference type="Gene3D" id="3.40.50.300">
    <property type="entry name" value="P-loop containing nucleotide triphosphate hydrolases"/>
    <property type="match status" value="1"/>
</dbReference>
<proteinExistence type="inferred from homology"/>
<evidence type="ECO:0000256" key="4">
    <source>
        <dbReference type="ARBA" id="ARBA00023134"/>
    </source>
</evidence>